<dbReference type="EMBL" id="CAJJDN010000137">
    <property type="protein sequence ID" value="CAD8122187.1"/>
    <property type="molecule type" value="Genomic_DNA"/>
</dbReference>
<keyword evidence="2" id="KW-1185">Reference proteome</keyword>
<dbReference type="AlphaFoldDB" id="A0A8S1R4B5"/>
<sequence length="95" mass="11597">MNELFSYKKYHTFNQISKYRYTNLSNQTAFFVYLMELNKFKTIENIIIYTSFVKIQTLNMSGMKIKLYQFKFNVQIKQQILFVKIKIKKQSKQIN</sequence>
<reference evidence="1" key="1">
    <citation type="submission" date="2021-01" db="EMBL/GenBank/DDBJ databases">
        <authorList>
            <consortium name="Genoscope - CEA"/>
            <person name="William W."/>
        </authorList>
    </citation>
    <scope>NUCLEOTIDE SEQUENCE</scope>
</reference>
<gene>
    <name evidence="1" type="ORF">PSON_ATCC_30995.1.T1370008</name>
</gene>
<protein>
    <submittedName>
        <fullName evidence="1">Uncharacterized protein</fullName>
    </submittedName>
</protein>
<name>A0A8S1R4B5_9CILI</name>
<proteinExistence type="predicted"/>
<comment type="caution">
    <text evidence="1">The sequence shown here is derived from an EMBL/GenBank/DDBJ whole genome shotgun (WGS) entry which is preliminary data.</text>
</comment>
<dbReference type="Proteomes" id="UP000692954">
    <property type="component" value="Unassembled WGS sequence"/>
</dbReference>
<accession>A0A8S1R4B5</accession>
<evidence type="ECO:0000313" key="1">
    <source>
        <dbReference type="EMBL" id="CAD8122187.1"/>
    </source>
</evidence>
<evidence type="ECO:0000313" key="2">
    <source>
        <dbReference type="Proteomes" id="UP000692954"/>
    </source>
</evidence>
<organism evidence="1 2">
    <name type="scientific">Paramecium sonneborni</name>
    <dbReference type="NCBI Taxonomy" id="65129"/>
    <lineage>
        <taxon>Eukaryota</taxon>
        <taxon>Sar</taxon>
        <taxon>Alveolata</taxon>
        <taxon>Ciliophora</taxon>
        <taxon>Intramacronucleata</taxon>
        <taxon>Oligohymenophorea</taxon>
        <taxon>Peniculida</taxon>
        <taxon>Parameciidae</taxon>
        <taxon>Paramecium</taxon>
    </lineage>
</organism>